<protein>
    <submittedName>
        <fullName evidence="1">Uncharacterized protein</fullName>
    </submittedName>
</protein>
<dbReference type="Proteomes" id="UP000821865">
    <property type="component" value="Chromosome 10"/>
</dbReference>
<reference evidence="1" key="1">
    <citation type="submission" date="2020-05" db="EMBL/GenBank/DDBJ databases">
        <title>Large-scale comparative analyses of tick genomes elucidate their genetic diversity and vector capacities.</title>
        <authorList>
            <person name="Jia N."/>
            <person name="Wang J."/>
            <person name="Shi W."/>
            <person name="Du L."/>
            <person name="Sun Y."/>
            <person name="Zhan W."/>
            <person name="Jiang J."/>
            <person name="Wang Q."/>
            <person name="Zhang B."/>
            <person name="Ji P."/>
            <person name="Sakyi L.B."/>
            <person name="Cui X."/>
            <person name="Yuan T."/>
            <person name="Jiang B."/>
            <person name="Yang W."/>
            <person name="Lam T.T.-Y."/>
            <person name="Chang Q."/>
            <person name="Ding S."/>
            <person name="Wang X."/>
            <person name="Zhu J."/>
            <person name="Ruan X."/>
            <person name="Zhao L."/>
            <person name="Wei J."/>
            <person name="Que T."/>
            <person name="Du C."/>
            <person name="Cheng J."/>
            <person name="Dai P."/>
            <person name="Han X."/>
            <person name="Huang E."/>
            <person name="Gao Y."/>
            <person name="Liu J."/>
            <person name="Shao H."/>
            <person name="Ye R."/>
            <person name="Li L."/>
            <person name="Wei W."/>
            <person name="Wang X."/>
            <person name="Wang C."/>
            <person name="Yang T."/>
            <person name="Huo Q."/>
            <person name="Li W."/>
            <person name="Guo W."/>
            <person name="Chen H."/>
            <person name="Zhou L."/>
            <person name="Ni X."/>
            <person name="Tian J."/>
            <person name="Zhou Y."/>
            <person name="Sheng Y."/>
            <person name="Liu T."/>
            <person name="Pan Y."/>
            <person name="Xia L."/>
            <person name="Li J."/>
            <person name="Zhao F."/>
            <person name="Cao W."/>
        </authorList>
    </citation>
    <scope>NUCLEOTIDE SEQUENCE</scope>
    <source>
        <strain evidence="1">Dsil-2018</strain>
    </source>
</reference>
<gene>
    <name evidence="1" type="ORF">HPB49_005003</name>
</gene>
<evidence type="ECO:0000313" key="1">
    <source>
        <dbReference type="EMBL" id="KAH7973760.1"/>
    </source>
</evidence>
<sequence length="261" mass="28367">MSFTAFDSDLDTQVLISHVVKGNLNRLPAGSKQVVTLALAGRWMVTPYGDIDHNLTAYLAAHVINADGLKPQSVHRVYGTTLRLLDLLSPPPPSAALSTPEYVPLLRDLFRYLKPCQARPLPARTPYVSTALANATHVFVRYGPIRPALHPPYLGRFSILERRESTYIVDIHRKPDTIALDRLKPAYCEATPTVASLNSAPDDSFPVGAHATAVCRVSWPADIVRRPCFSLEGELCSASDINAIALGKNTKSGEATSSARA</sequence>
<keyword evidence="2" id="KW-1185">Reference proteome</keyword>
<name>A0ACB8DMS6_DERSI</name>
<dbReference type="EMBL" id="CM023479">
    <property type="protein sequence ID" value="KAH7973760.1"/>
    <property type="molecule type" value="Genomic_DNA"/>
</dbReference>
<comment type="caution">
    <text evidence="1">The sequence shown here is derived from an EMBL/GenBank/DDBJ whole genome shotgun (WGS) entry which is preliminary data.</text>
</comment>
<proteinExistence type="predicted"/>
<accession>A0ACB8DMS6</accession>
<evidence type="ECO:0000313" key="2">
    <source>
        <dbReference type="Proteomes" id="UP000821865"/>
    </source>
</evidence>
<organism evidence="1 2">
    <name type="scientific">Dermacentor silvarum</name>
    <name type="common">Tick</name>
    <dbReference type="NCBI Taxonomy" id="543639"/>
    <lineage>
        <taxon>Eukaryota</taxon>
        <taxon>Metazoa</taxon>
        <taxon>Ecdysozoa</taxon>
        <taxon>Arthropoda</taxon>
        <taxon>Chelicerata</taxon>
        <taxon>Arachnida</taxon>
        <taxon>Acari</taxon>
        <taxon>Parasitiformes</taxon>
        <taxon>Ixodida</taxon>
        <taxon>Ixodoidea</taxon>
        <taxon>Ixodidae</taxon>
        <taxon>Rhipicephalinae</taxon>
        <taxon>Dermacentor</taxon>
    </lineage>
</organism>